<dbReference type="Pfam" id="PF13089">
    <property type="entry name" value="PP_kinase_N"/>
    <property type="match status" value="1"/>
</dbReference>
<dbReference type="NCBIfam" id="TIGR03705">
    <property type="entry name" value="poly_P_kin"/>
    <property type="match status" value="1"/>
</dbReference>
<dbReference type="CDD" id="cd09168">
    <property type="entry name" value="PLDc_PaPPK1_C2_like"/>
    <property type="match status" value="1"/>
</dbReference>
<dbReference type="PIRSF" id="PIRSF015589">
    <property type="entry name" value="PP_kinase"/>
    <property type="match status" value="1"/>
</dbReference>
<dbReference type="NCBIfam" id="NF003922">
    <property type="entry name" value="PRK05443.2-3"/>
    <property type="match status" value="1"/>
</dbReference>
<protein>
    <recommendedName>
        <fullName evidence="8 9">Polyphosphate kinase</fullName>
        <ecNumber evidence="8 9">2.7.4.1</ecNumber>
    </recommendedName>
    <alternativeName>
        <fullName evidence="8">ATP-polyphosphate phosphotransferase</fullName>
    </alternativeName>
    <alternativeName>
        <fullName evidence="8">Polyphosphoric acid kinase</fullName>
    </alternativeName>
</protein>
<feature type="domain" description="Polyphosphate kinase C-terminal" evidence="12">
    <location>
        <begin position="511"/>
        <end position="672"/>
    </location>
</feature>
<dbReference type="PANTHER" id="PTHR30218:SF0">
    <property type="entry name" value="POLYPHOSPHATE KINASE"/>
    <property type="match status" value="1"/>
</dbReference>
<evidence type="ECO:0000259" key="12">
    <source>
        <dbReference type="Pfam" id="PF13090"/>
    </source>
</evidence>
<dbReference type="InterPro" id="IPR041108">
    <property type="entry name" value="PP_kinase_C_1"/>
</dbReference>
<dbReference type="NCBIfam" id="NF003921">
    <property type="entry name" value="PRK05443.2-2"/>
    <property type="match status" value="1"/>
</dbReference>
<evidence type="ECO:0000256" key="4">
    <source>
        <dbReference type="ARBA" id="ARBA00022741"/>
    </source>
</evidence>
<evidence type="ECO:0000256" key="8">
    <source>
        <dbReference type="HAMAP-Rule" id="MF_00347"/>
    </source>
</evidence>
<keyword evidence="3 8" id="KW-0479">Metal-binding</keyword>
<dbReference type="Pfam" id="PF13090">
    <property type="entry name" value="PP_kinase_C"/>
    <property type="match status" value="1"/>
</dbReference>
<organism evidence="14 15">
    <name type="scientific">Geodermatophilus poikilotrophus</name>
    <dbReference type="NCBI Taxonomy" id="1333667"/>
    <lineage>
        <taxon>Bacteria</taxon>
        <taxon>Bacillati</taxon>
        <taxon>Actinomycetota</taxon>
        <taxon>Actinomycetes</taxon>
        <taxon>Geodermatophilales</taxon>
        <taxon>Geodermatophilaceae</taxon>
        <taxon>Geodermatophilus</taxon>
    </lineage>
</organism>
<sequence>MPPTRSGAPADRYINRELSWLDFNSRVLELAEDDSLPLLERVKFLAIFAGNLDEFYMVRIAGLKRRQSTGLTVRSPDGLTIREQLALVTERTRDLVHRHADVFTKDISPRLEESGIRIVHWGELADDETKRLREYFRDQVFPVLTPLAVDPAHPFPYISGLSLNLAVQVRDPDTGAPRFARLKVPNNVPRFVPVGGADPAPGATFLPLEDLIAAHLPQLFPGLDVIGHHLFRVTRNADLEVEEDRDEDLLQALERELARRRFGPAVRLEVAEPMDPAILDVLVSELEVGKSDVVHVPGLLDLAALWELYGLDRPELKDEPFVPATHPRLSEGETPKSVFATLREGDVLVHHPYHSFATSVQRFIEQAAADPDVLAIKQTLYRTSGDSPIVNALIDAAHAGKQVVVLVEIKARFDEEANISWARSLERAGCHVVYGLVGLKTHCKTALVVRREHGVIRRYCHIGTGNYNPKTARLYEDLGILTADPRVGADLTDLFNTLTGYSRQTTYRRFMVAPHSIRPGLVEKIRREARNAREGRPAGIRIKVNSLVDEELIDALYEASAAGVPVELLIRGICSLRPGVPGLSENIRVRSIVGRFLEHSRAMWFANGGEGEWWLGSADLMHRNLDRRVEVLLRVCDDTAARQLQDVFDAAMADGVRCWELGSDGAWTRSGECDYQAALMAAAVDHAG</sequence>
<evidence type="ECO:0000256" key="6">
    <source>
        <dbReference type="ARBA" id="ARBA00022840"/>
    </source>
</evidence>
<comment type="cofactor">
    <cofactor evidence="8">
        <name>Mg(2+)</name>
        <dbReference type="ChEBI" id="CHEBI:18420"/>
    </cofactor>
</comment>
<dbReference type="GO" id="GO:0009358">
    <property type="term" value="C:polyphosphate kinase complex"/>
    <property type="evidence" value="ECO:0007669"/>
    <property type="project" value="InterPro"/>
</dbReference>
<evidence type="ECO:0000256" key="1">
    <source>
        <dbReference type="ARBA" id="ARBA00022553"/>
    </source>
</evidence>
<evidence type="ECO:0000259" key="10">
    <source>
        <dbReference type="Pfam" id="PF02503"/>
    </source>
</evidence>
<evidence type="ECO:0000259" key="11">
    <source>
        <dbReference type="Pfam" id="PF13089"/>
    </source>
</evidence>
<dbReference type="CDD" id="cd09165">
    <property type="entry name" value="PLDc_PaPPK1_C1_like"/>
    <property type="match status" value="1"/>
</dbReference>
<name>A0A1I0G182_9ACTN</name>
<accession>A0A1I0G182</accession>
<keyword evidence="15" id="KW-1185">Reference proteome</keyword>
<feature type="binding site" evidence="8">
    <location>
        <position position="412"/>
    </location>
    <ligand>
        <name>Mg(2+)</name>
        <dbReference type="ChEBI" id="CHEBI:18420"/>
    </ligand>
</feature>
<feature type="binding site" evidence="8">
    <location>
        <position position="599"/>
    </location>
    <ligand>
        <name>ATP</name>
        <dbReference type="ChEBI" id="CHEBI:30616"/>
    </ligand>
</feature>
<dbReference type="RefSeq" id="WP_091445588.1">
    <property type="nucleotide sequence ID" value="NZ_FOIE01000006.1"/>
</dbReference>
<dbReference type="InterPro" id="IPR036832">
    <property type="entry name" value="PPK_N_dom_sf"/>
</dbReference>
<dbReference type="SUPFAM" id="SSF143724">
    <property type="entry name" value="PHP14-like"/>
    <property type="match status" value="1"/>
</dbReference>
<evidence type="ECO:0000313" key="15">
    <source>
        <dbReference type="Proteomes" id="UP000198507"/>
    </source>
</evidence>
<dbReference type="EMBL" id="FOIE01000006">
    <property type="protein sequence ID" value="SET64339.1"/>
    <property type="molecule type" value="Genomic_DNA"/>
</dbReference>
<evidence type="ECO:0000256" key="3">
    <source>
        <dbReference type="ARBA" id="ARBA00022723"/>
    </source>
</evidence>
<dbReference type="GO" id="GO:0008976">
    <property type="term" value="F:polyphosphate kinase activity"/>
    <property type="evidence" value="ECO:0007669"/>
    <property type="project" value="UniProtKB-UniRule"/>
</dbReference>
<feature type="binding site" evidence="8">
    <location>
        <position position="475"/>
    </location>
    <ligand>
        <name>ATP</name>
        <dbReference type="ChEBI" id="CHEBI:30616"/>
    </ligand>
</feature>
<dbReference type="HAMAP" id="MF_00347">
    <property type="entry name" value="Polyphosphate_kinase"/>
    <property type="match status" value="1"/>
</dbReference>
<dbReference type="PANTHER" id="PTHR30218">
    <property type="entry name" value="POLYPHOSPHATE KINASE"/>
    <property type="match status" value="1"/>
</dbReference>
<dbReference type="GO" id="GO:0005524">
    <property type="term" value="F:ATP binding"/>
    <property type="evidence" value="ECO:0007669"/>
    <property type="project" value="UniProtKB-KW"/>
</dbReference>
<keyword evidence="4 8" id="KW-0547">Nucleotide-binding</keyword>
<dbReference type="GO" id="GO:0006799">
    <property type="term" value="P:polyphosphate biosynthetic process"/>
    <property type="evidence" value="ECO:0007669"/>
    <property type="project" value="UniProtKB-UniRule"/>
</dbReference>
<dbReference type="SUPFAM" id="SSF56024">
    <property type="entry name" value="Phospholipase D/nuclease"/>
    <property type="match status" value="2"/>
</dbReference>
<dbReference type="SUPFAM" id="SSF140356">
    <property type="entry name" value="PPK N-terminal domain-like"/>
    <property type="match status" value="1"/>
</dbReference>
<keyword evidence="1 8" id="KW-0597">Phosphoprotein</keyword>
<dbReference type="Pfam" id="PF02503">
    <property type="entry name" value="PP_kinase"/>
    <property type="match status" value="1"/>
</dbReference>
<keyword evidence="6 8" id="KW-0067">ATP-binding</keyword>
<dbReference type="InterPro" id="IPR025198">
    <property type="entry name" value="PPK_N_dom"/>
</dbReference>
<evidence type="ECO:0000256" key="2">
    <source>
        <dbReference type="ARBA" id="ARBA00022679"/>
    </source>
</evidence>
<comment type="similarity">
    <text evidence="8 9">Belongs to the polyphosphate kinase 1 (PPK1) family.</text>
</comment>
<keyword evidence="2 8" id="KW-0808">Transferase</keyword>
<comment type="catalytic activity">
    <reaction evidence="8 9">
        <text>[phosphate](n) + ATP = [phosphate](n+1) + ADP</text>
        <dbReference type="Rhea" id="RHEA:19573"/>
        <dbReference type="Rhea" id="RHEA-COMP:9859"/>
        <dbReference type="Rhea" id="RHEA-COMP:14280"/>
        <dbReference type="ChEBI" id="CHEBI:16838"/>
        <dbReference type="ChEBI" id="CHEBI:30616"/>
        <dbReference type="ChEBI" id="CHEBI:456216"/>
        <dbReference type="EC" id="2.7.4.1"/>
    </reaction>
</comment>
<dbReference type="NCBIfam" id="NF003917">
    <property type="entry name" value="PRK05443.1-1"/>
    <property type="match status" value="1"/>
</dbReference>
<dbReference type="InterPro" id="IPR025200">
    <property type="entry name" value="PPK_C_dom2"/>
</dbReference>
<feature type="binding site" evidence="8">
    <location>
        <position position="382"/>
    </location>
    <ligand>
        <name>Mg(2+)</name>
        <dbReference type="ChEBI" id="CHEBI:18420"/>
    </ligand>
</feature>
<dbReference type="AlphaFoldDB" id="A0A1I0G182"/>
<dbReference type="Gene3D" id="3.30.1840.10">
    <property type="entry name" value="Polyphosphate kinase middle domain"/>
    <property type="match status" value="1"/>
</dbReference>
<feature type="active site" description="Phosphohistidine intermediate" evidence="8">
    <location>
        <position position="442"/>
    </location>
</feature>
<dbReference type="OrthoDB" id="9761456at2"/>
<keyword evidence="7 8" id="KW-0460">Magnesium</keyword>
<feature type="domain" description="Polyphosphate kinase N-terminal" evidence="11">
    <location>
        <begin position="13"/>
        <end position="119"/>
    </location>
</feature>
<dbReference type="Pfam" id="PF17941">
    <property type="entry name" value="PP_kinase_C_1"/>
    <property type="match status" value="1"/>
</dbReference>
<keyword evidence="5 8" id="KW-0418">Kinase</keyword>
<feature type="binding site" evidence="8">
    <location>
        <position position="51"/>
    </location>
    <ligand>
        <name>ATP</name>
        <dbReference type="ChEBI" id="CHEBI:30616"/>
    </ligand>
</feature>
<dbReference type="EC" id="2.7.4.1" evidence="8 9"/>
<proteinExistence type="inferred from homology"/>
<dbReference type="NCBIfam" id="NF003918">
    <property type="entry name" value="PRK05443.1-2"/>
    <property type="match status" value="1"/>
</dbReference>
<evidence type="ECO:0000259" key="13">
    <source>
        <dbReference type="Pfam" id="PF17941"/>
    </source>
</evidence>
<comment type="function">
    <text evidence="8 9">Catalyzes the reversible transfer of the terminal phosphate of ATP to form a long-chain polyphosphate (polyP).</text>
</comment>
<dbReference type="InterPro" id="IPR003414">
    <property type="entry name" value="PP_kinase"/>
</dbReference>
<evidence type="ECO:0000256" key="7">
    <source>
        <dbReference type="ARBA" id="ARBA00022842"/>
    </source>
</evidence>
<gene>
    <name evidence="8" type="primary">ppk</name>
    <name evidence="14" type="ORF">SAMN04488546_3129</name>
</gene>
<dbReference type="Proteomes" id="UP000198507">
    <property type="component" value="Unassembled WGS sequence"/>
</dbReference>
<feature type="domain" description="Polyphosphate kinase middle" evidence="10">
    <location>
        <begin position="128"/>
        <end position="308"/>
    </location>
</feature>
<dbReference type="InterPro" id="IPR036830">
    <property type="entry name" value="PP_kinase_middle_dom_sf"/>
</dbReference>
<evidence type="ECO:0000313" key="14">
    <source>
        <dbReference type="EMBL" id="SET64339.1"/>
    </source>
</evidence>
<dbReference type="GO" id="GO:0046872">
    <property type="term" value="F:metal ion binding"/>
    <property type="evidence" value="ECO:0007669"/>
    <property type="project" value="UniProtKB-KW"/>
</dbReference>
<feature type="binding site" evidence="8">
    <location>
        <position position="571"/>
    </location>
    <ligand>
        <name>ATP</name>
        <dbReference type="ChEBI" id="CHEBI:30616"/>
    </ligand>
</feature>
<comment type="PTM">
    <text evidence="8 9">An intermediate of this reaction is the autophosphorylated ppk in which a phosphate is covalently linked to a histidine residue through a N-P bond.</text>
</comment>
<dbReference type="FunFam" id="3.30.870.10:FF:000001">
    <property type="entry name" value="Polyphosphate kinase"/>
    <property type="match status" value="1"/>
</dbReference>
<feature type="domain" description="Polyphosphate kinase C-terminal" evidence="13">
    <location>
        <begin position="337"/>
        <end position="503"/>
    </location>
</feature>
<reference evidence="15" key="1">
    <citation type="submission" date="2016-10" db="EMBL/GenBank/DDBJ databases">
        <authorList>
            <person name="Varghese N."/>
            <person name="Submissions S."/>
        </authorList>
    </citation>
    <scope>NUCLEOTIDE SEQUENCE [LARGE SCALE GENOMIC DNA]</scope>
    <source>
        <strain evidence="15">DSM 44209</strain>
    </source>
</reference>
<evidence type="ECO:0000256" key="9">
    <source>
        <dbReference type="RuleBase" id="RU003800"/>
    </source>
</evidence>
<dbReference type="InterPro" id="IPR024953">
    <property type="entry name" value="PP_kinase_middle"/>
</dbReference>
<dbReference type="Gene3D" id="3.30.870.10">
    <property type="entry name" value="Endonuclease Chain A"/>
    <property type="match status" value="2"/>
</dbReference>
<evidence type="ECO:0000256" key="5">
    <source>
        <dbReference type="ARBA" id="ARBA00022777"/>
    </source>
</evidence>
<dbReference type="Gene3D" id="1.20.58.310">
    <property type="entry name" value="Polyphosphate kinase N-terminal domain"/>
    <property type="match status" value="1"/>
</dbReference>